<feature type="region of interest" description="Disordered" evidence="1">
    <location>
        <begin position="42"/>
        <end position="129"/>
    </location>
</feature>
<feature type="compositionally biased region" description="Gly residues" evidence="1">
    <location>
        <begin position="11"/>
        <end position="21"/>
    </location>
</feature>
<dbReference type="AlphaFoldDB" id="A0AAD9S230"/>
<keyword evidence="3" id="KW-1185">Reference proteome</keyword>
<protein>
    <submittedName>
        <fullName evidence="2">Uncharacterized protein</fullName>
    </submittedName>
</protein>
<sequence length="283" mass="30152">MSSGREDIGVQQGGGRGGGGAIGAPAGGGWWSSGYGYGYGGHHAGGSGGGRRPWGAGDGPMGHRWEDPRRDGRVQKTRGRGGRGACRGAGRGTGRDRGAGQGMAKNYQNSRFSDKEYQQRDVGRRDEPRRANFDSIINAIGETGGEAVANGSAAVDGRQEDRMTHSPGSQYEKFDAESGEFVGFNLTANDVFALIARADLTQRPRTRYDVEIKPISKNGGTSTREGYFVDGSAMPRVARTQPQGDRHDVRIKGRPKEGAASNEVIKERFLGALVTPHDPFALD</sequence>
<reference evidence="2" key="1">
    <citation type="submission" date="2023-06" db="EMBL/GenBank/DDBJ databases">
        <authorList>
            <person name="Noh H."/>
        </authorList>
    </citation>
    <scope>NUCLEOTIDE SEQUENCE</scope>
    <source>
        <strain evidence="2">DUCC20226</strain>
    </source>
</reference>
<feature type="compositionally biased region" description="Basic and acidic residues" evidence="1">
    <location>
        <begin position="244"/>
        <end position="257"/>
    </location>
</feature>
<accession>A0AAD9S230</accession>
<dbReference type="Proteomes" id="UP001265746">
    <property type="component" value="Unassembled WGS sequence"/>
</dbReference>
<evidence type="ECO:0000313" key="2">
    <source>
        <dbReference type="EMBL" id="KAK2596032.1"/>
    </source>
</evidence>
<comment type="caution">
    <text evidence="2">The sequence shown here is derived from an EMBL/GenBank/DDBJ whole genome shotgun (WGS) entry which is preliminary data.</text>
</comment>
<organism evidence="2 3">
    <name type="scientific">Phomopsis amygdali</name>
    <name type="common">Fusicoccum amygdali</name>
    <dbReference type="NCBI Taxonomy" id="1214568"/>
    <lineage>
        <taxon>Eukaryota</taxon>
        <taxon>Fungi</taxon>
        <taxon>Dikarya</taxon>
        <taxon>Ascomycota</taxon>
        <taxon>Pezizomycotina</taxon>
        <taxon>Sordariomycetes</taxon>
        <taxon>Sordariomycetidae</taxon>
        <taxon>Diaporthales</taxon>
        <taxon>Diaporthaceae</taxon>
        <taxon>Diaporthe</taxon>
    </lineage>
</organism>
<feature type="compositionally biased region" description="Gly residues" evidence="1">
    <location>
        <begin position="42"/>
        <end position="60"/>
    </location>
</feature>
<dbReference type="EMBL" id="JAUJFL010000012">
    <property type="protein sequence ID" value="KAK2596032.1"/>
    <property type="molecule type" value="Genomic_DNA"/>
</dbReference>
<proteinExistence type="predicted"/>
<feature type="compositionally biased region" description="Basic and acidic residues" evidence="1">
    <location>
        <begin position="61"/>
        <end position="74"/>
    </location>
</feature>
<gene>
    <name evidence="2" type="ORF">N8I77_013540</name>
</gene>
<feature type="region of interest" description="Disordered" evidence="1">
    <location>
        <begin position="1"/>
        <end position="21"/>
    </location>
</feature>
<evidence type="ECO:0000256" key="1">
    <source>
        <dbReference type="SAM" id="MobiDB-lite"/>
    </source>
</evidence>
<evidence type="ECO:0000313" key="3">
    <source>
        <dbReference type="Proteomes" id="UP001265746"/>
    </source>
</evidence>
<feature type="compositionally biased region" description="Basic and acidic residues" evidence="1">
    <location>
        <begin position="112"/>
        <end position="129"/>
    </location>
</feature>
<feature type="region of interest" description="Disordered" evidence="1">
    <location>
        <begin position="238"/>
        <end position="260"/>
    </location>
</feature>
<name>A0AAD9S230_PHOAM</name>
<feature type="compositionally biased region" description="Gly residues" evidence="1">
    <location>
        <begin position="82"/>
        <end position="92"/>
    </location>
</feature>